<evidence type="ECO:0000313" key="2">
    <source>
        <dbReference type="Proteomes" id="UP001163603"/>
    </source>
</evidence>
<protein>
    <submittedName>
        <fullName evidence="1">Uncharacterized protein</fullName>
    </submittedName>
</protein>
<evidence type="ECO:0000313" key="1">
    <source>
        <dbReference type="EMBL" id="KAJ0046766.1"/>
    </source>
</evidence>
<reference evidence="2" key="1">
    <citation type="journal article" date="2023" name="G3 (Bethesda)">
        <title>Genome assembly and association tests identify interacting loci associated with vigor, precocity, and sex in interspecific pistachio rootstocks.</title>
        <authorList>
            <person name="Palmer W."/>
            <person name="Jacygrad E."/>
            <person name="Sagayaradj S."/>
            <person name="Cavanaugh K."/>
            <person name="Han R."/>
            <person name="Bertier L."/>
            <person name="Beede B."/>
            <person name="Kafkas S."/>
            <person name="Golino D."/>
            <person name="Preece J."/>
            <person name="Michelmore R."/>
        </authorList>
    </citation>
    <scope>NUCLEOTIDE SEQUENCE [LARGE SCALE GENOMIC DNA]</scope>
</reference>
<organism evidence="1 2">
    <name type="scientific">Pistacia integerrima</name>
    <dbReference type="NCBI Taxonomy" id="434235"/>
    <lineage>
        <taxon>Eukaryota</taxon>
        <taxon>Viridiplantae</taxon>
        <taxon>Streptophyta</taxon>
        <taxon>Embryophyta</taxon>
        <taxon>Tracheophyta</taxon>
        <taxon>Spermatophyta</taxon>
        <taxon>Magnoliopsida</taxon>
        <taxon>eudicotyledons</taxon>
        <taxon>Gunneridae</taxon>
        <taxon>Pentapetalae</taxon>
        <taxon>rosids</taxon>
        <taxon>malvids</taxon>
        <taxon>Sapindales</taxon>
        <taxon>Anacardiaceae</taxon>
        <taxon>Pistacia</taxon>
    </lineage>
</organism>
<accession>A0ACC0Z943</accession>
<proteinExistence type="predicted"/>
<name>A0ACC0Z943_9ROSI</name>
<comment type="caution">
    <text evidence="1">The sequence shown here is derived from an EMBL/GenBank/DDBJ whole genome shotgun (WGS) entry which is preliminary data.</text>
</comment>
<dbReference type="Proteomes" id="UP001163603">
    <property type="component" value="Chromosome 3"/>
</dbReference>
<gene>
    <name evidence="1" type="ORF">Pint_03620</name>
</gene>
<keyword evidence="2" id="KW-1185">Reference proteome</keyword>
<sequence>MPLNLKSAELMPTDQPMGILTDYYSSFMSNHHMKSEIEEVNHRLEDLCDRRDRLGLKEIAGGTSTAVPQRRPTTSLQHEPAIIGRDADKAKILEMMFEG</sequence>
<dbReference type="EMBL" id="CM047738">
    <property type="protein sequence ID" value="KAJ0046766.1"/>
    <property type="molecule type" value="Genomic_DNA"/>
</dbReference>